<feature type="domain" description="Transposase-associated" evidence="3">
    <location>
        <begin position="3"/>
        <end position="76"/>
    </location>
</feature>
<proteinExistence type="predicted"/>
<accession>A0AAV0E239</accession>
<dbReference type="Pfam" id="PF02992">
    <property type="entry name" value="Transposase_21"/>
    <property type="match status" value="1"/>
</dbReference>
<evidence type="ECO:0000259" key="1">
    <source>
        <dbReference type="Pfam" id="PF13952"/>
    </source>
</evidence>
<dbReference type="InterPro" id="IPR025312">
    <property type="entry name" value="DUF4216"/>
</dbReference>
<protein>
    <submittedName>
        <fullName evidence="4">Uncharacterized protein</fullName>
    </submittedName>
</protein>
<dbReference type="InterPro" id="IPR025452">
    <property type="entry name" value="DUF4218"/>
</dbReference>
<dbReference type="InterPro" id="IPR004242">
    <property type="entry name" value="Transposase_21"/>
</dbReference>
<dbReference type="PANTHER" id="PTHR10775:SF190">
    <property type="entry name" value="TNP2-LIKE TRANSPOSON PROTEIN"/>
    <property type="match status" value="1"/>
</dbReference>
<dbReference type="AlphaFoldDB" id="A0AAV0E239"/>
<feature type="domain" description="DUF4218" evidence="2">
    <location>
        <begin position="683"/>
        <end position="796"/>
    </location>
</feature>
<name>A0AAV0E239_9ASTE</name>
<dbReference type="Pfam" id="PF13963">
    <property type="entry name" value="Transpos_assoc"/>
    <property type="match status" value="1"/>
</dbReference>
<reference evidence="4" key="1">
    <citation type="submission" date="2022-07" db="EMBL/GenBank/DDBJ databases">
        <authorList>
            <person name="Macas J."/>
            <person name="Novak P."/>
            <person name="Neumann P."/>
        </authorList>
    </citation>
    <scope>NUCLEOTIDE SEQUENCE</scope>
</reference>
<feature type="domain" description="DUF4216" evidence="1">
    <location>
        <begin position="966"/>
        <end position="1026"/>
    </location>
</feature>
<sequence length="1104" mass="128604">MDKEWMKLARYSAEYINGVEYFLNYAYTRGNPQGKEILCPCIKCHNALWMTRATVFDHLIAYGFERGYNVWVRHGEEPINPKNIDGYLDGEDDEIDDIDGLLNDRFRGVAEEQYEDNGSLNGDAEKFYSLIEDSKQELFPGCQNFTKLSFTIRLYLLKCLYSWSNVSFNALLELLKEAMPHLNIPDTAAKTKGMIRDLGFDYKKIDACPNDCMLYWKEHERDTCCYVCGASRWIENTEVNNEENTKAHKVSAKILRHFPLIPRLQRLFMCSKTASSLRWHEEERVKDGKLRHPADGEAWRDFDKRYPEFSMDSRNIRLGLASDGFNPFRTMNLSHSIWPVVLLPYNFPPWWCMQADHAILSLLIPGPQSPGYNIDVYLQPLIEELKVLWDFGVDTYDASLNQTFQLRAALLWTISDFPGYAMLSGWSTKGKLACPCCNYNKNSTYLKYSRKMCYMDHRVFLPMDHKYRLNVRDFNGRTEFRPPPALLKGEDIFESLKNFKNVFGKTKKKRKKKKNHPNDPWRKRSIFYELSYWKHNTLRHNLDVMHIEKNVFDNIIGTLLDIPKKTKDHANARFDLKHMGIRKKLQPEETNEGKSIKLAPACFSMSADEKTTFCGVLKEAKVPDGCASNISRCVQLDDRKVTGYKTHDAHFMMHYLLQVAVRSTMPDQVAHPLIRLSSFFRCLCQKVIDVNDLDILQSEIAETLCQFETIFPPSFFDVMVHLPIHLVNEIKLGGPVPFRWMYFPERYLGRLKSYVRNKSRPEGSIAEGYLVEECLTLCSQYLHGSVETRLNRMKRNGDRCESNEIENPTIFSSIGQPIGTKKNGKAIYLDSKSRSQIHRYILFNCDDVQKFIREHENEYSKQKRKKWNKSKAQGKEFVEWFKKRVLLSDVSEQMKELSRGPNTVACRFSGYLINGYRFHTKQRDARRKTQNSGVTLVSIAESFASTKDRNPITDSLTCYGSIIEIIEVDYYGHFKAVLFRCDWFEVEEDKYGLICVHFNKRCFLDDSFVLASQVHQCFYIQDPFNANRNYVMKTIPRDFLNIKEPSDSNSQQFYQSEPSDHPVNLATSDDNIEFELVRTDMEPTVVENYLHLLNATESENDSEI</sequence>
<dbReference type="EMBL" id="CAMAPF010000204">
    <property type="protein sequence ID" value="CAH9113195.1"/>
    <property type="molecule type" value="Genomic_DNA"/>
</dbReference>
<evidence type="ECO:0000259" key="2">
    <source>
        <dbReference type="Pfam" id="PF13960"/>
    </source>
</evidence>
<evidence type="ECO:0000313" key="4">
    <source>
        <dbReference type="EMBL" id="CAH9113195.1"/>
    </source>
</evidence>
<dbReference type="InterPro" id="IPR029480">
    <property type="entry name" value="Transpos_assoc"/>
</dbReference>
<dbReference type="Proteomes" id="UP001152523">
    <property type="component" value="Unassembled WGS sequence"/>
</dbReference>
<organism evidence="4 5">
    <name type="scientific">Cuscuta epithymum</name>
    <dbReference type="NCBI Taxonomy" id="186058"/>
    <lineage>
        <taxon>Eukaryota</taxon>
        <taxon>Viridiplantae</taxon>
        <taxon>Streptophyta</taxon>
        <taxon>Embryophyta</taxon>
        <taxon>Tracheophyta</taxon>
        <taxon>Spermatophyta</taxon>
        <taxon>Magnoliopsida</taxon>
        <taxon>eudicotyledons</taxon>
        <taxon>Gunneridae</taxon>
        <taxon>Pentapetalae</taxon>
        <taxon>asterids</taxon>
        <taxon>lamiids</taxon>
        <taxon>Solanales</taxon>
        <taxon>Convolvulaceae</taxon>
        <taxon>Cuscuteae</taxon>
        <taxon>Cuscuta</taxon>
        <taxon>Cuscuta subgen. Cuscuta</taxon>
    </lineage>
</organism>
<gene>
    <name evidence="4" type="ORF">CEPIT_LOCUS20200</name>
</gene>
<dbReference type="PANTHER" id="PTHR10775">
    <property type="entry name" value="OS08G0208400 PROTEIN"/>
    <property type="match status" value="1"/>
</dbReference>
<keyword evidence="5" id="KW-1185">Reference proteome</keyword>
<evidence type="ECO:0000313" key="5">
    <source>
        <dbReference type="Proteomes" id="UP001152523"/>
    </source>
</evidence>
<evidence type="ECO:0000259" key="3">
    <source>
        <dbReference type="Pfam" id="PF13963"/>
    </source>
</evidence>
<comment type="caution">
    <text evidence="4">The sequence shown here is derived from an EMBL/GenBank/DDBJ whole genome shotgun (WGS) entry which is preliminary data.</text>
</comment>
<dbReference type="Pfam" id="PF13960">
    <property type="entry name" value="DUF4218"/>
    <property type="match status" value="1"/>
</dbReference>
<dbReference type="Pfam" id="PF13952">
    <property type="entry name" value="DUF4216"/>
    <property type="match status" value="1"/>
</dbReference>